<dbReference type="NCBIfam" id="TIGR03054">
    <property type="entry name" value="photo_alph_chp1"/>
    <property type="match status" value="1"/>
</dbReference>
<evidence type="ECO:0000313" key="1">
    <source>
        <dbReference type="EMBL" id="MFC3002645.1"/>
    </source>
</evidence>
<gene>
    <name evidence="1" type="primary">puhC</name>
    <name evidence="1" type="ORF">ACFOD3_22285</name>
</gene>
<evidence type="ECO:0000313" key="2">
    <source>
        <dbReference type="Proteomes" id="UP001595420"/>
    </source>
</evidence>
<dbReference type="RefSeq" id="WP_216838741.1">
    <property type="nucleotide sequence ID" value="NZ_JAFNJS010000007.1"/>
</dbReference>
<comment type="caution">
    <text evidence="1">The sequence shown here is derived from an EMBL/GenBank/DDBJ whole genome shotgun (WGS) entry which is preliminary data.</text>
</comment>
<reference evidence="2" key="1">
    <citation type="journal article" date="2019" name="Int. J. Syst. Evol. Microbiol.">
        <title>The Global Catalogue of Microorganisms (GCM) 10K type strain sequencing project: providing services to taxonomists for standard genome sequencing and annotation.</title>
        <authorList>
            <consortium name="The Broad Institute Genomics Platform"/>
            <consortium name="The Broad Institute Genome Sequencing Center for Infectious Disease"/>
            <person name="Wu L."/>
            <person name="Ma J."/>
        </authorList>
    </citation>
    <scope>NUCLEOTIDE SEQUENCE [LARGE SCALE GENOMIC DNA]</scope>
    <source>
        <strain evidence="2">CGMCC 1.16855</strain>
    </source>
</reference>
<name>A0ABV7BYW0_9PROT</name>
<accession>A0ABV7BYW0</accession>
<proteinExistence type="predicted"/>
<sequence>MSQTIETHPILRRPALVCGSLIAGVLALVLATPLLPSARDGVVPVAVAQRDLFFGDRADGGVVITEARSGQQVAVLQPGEGGFVRGTVRSLVRERKREDIGSAIPFRLTAWHTGQVTLEDQATGRKLDLTGFGQTNAEAFVRLLATKE</sequence>
<dbReference type="Proteomes" id="UP001595420">
    <property type="component" value="Unassembled WGS sequence"/>
</dbReference>
<dbReference type="InterPro" id="IPR017495">
    <property type="entry name" value="PuhC"/>
</dbReference>
<dbReference type="EMBL" id="JBHRSB010000007">
    <property type="protein sequence ID" value="MFC3002645.1"/>
    <property type="molecule type" value="Genomic_DNA"/>
</dbReference>
<protein>
    <submittedName>
        <fullName evidence="1">Photosynthetic complex assembly protein PuhC</fullName>
    </submittedName>
</protein>
<keyword evidence="2" id="KW-1185">Reference proteome</keyword>
<organism evidence="1 2">
    <name type="scientific">Falsiroseomonas tokyonensis</name>
    <dbReference type="NCBI Taxonomy" id="430521"/>
    <lineage>
        <taxon>Bacteria</taxon>
        <taxon>Pseudomonadati</taxon>
        <taxon>Pseudomonadota</taxon>
        <taxon>Alphaproteobacteria</taxon>
        <taxon>Acetobacterales</taxon>
        <taxon>Roseomonadaceae</taxon>
        <taxon>Falsiroseomonas</taxon>
    </lineage>
</organism>